<evidence type="ECO:0000256" key="1">
    <source>
        <dbReference type="ARBA" id="ARBA00004123"/>
    </source>
</evidence>
<dbReference type="Proteomes" id="UP000762676">
    <property type="component" value="Unassembled WGS sequence"/>
</dbReference>
<dbReference type="Gene3D" id="2.130.10.10">
    <property type="entry name" value="YVTN repeat-like/Quinoprotein amine dehydrogenase"/>
    <property type="match status" value="2"/>
</dbReference>
<dbReference type="SUPFAM" id="SSF50978">
    <property type="entry name" value="WD40 repeat-like"/>
    <property type="match status" value="1"/>
</dbReference>
<evidence type="ECO:0000256" key="2">
    <source>
        <dbReference type="ARBA" id="ARBA00022574"/>
    </source>
</evidence>
<feature type="compositionally biased region" description="Gly residues" evidence="6">
    <location>
        <begin position="765"/>
        <end position="786"/>
    </location>
</feature>
<evidence type="ECO:0000256" key="5">
    <source>
        <dbReference type="PROSITE-ProRule" id="PRU00221"/>
    </source>
</evidence>
<accession>A0AAV4I2H5</accession>
<comment type="subcellular location">
    <subcellularLocation>
        <location evidence="1">Nucleus</location>
    </subcellularLocation>
</comment>
<feature type="compositionally biased region" description="Low complexity" evidence="6">
    <location>
        <begin position="888"/>
        <end position="902"/>
    </location>
</feature>
<dbReference type="InterPro" id="IPR001680">
    <property type="entry name" value="WD40_rpt"/>
</dbReference>
<evidence type="ECO:0000313" key="8">
    <source>
        <dbReference type="Proteomes" id="UP000762676"/>
    </source>
</evidence>
<protein>
    <submittedName>
        <fullName evidence="7">Polyadenylation factor subunit 2</fullName>
    </submittedName>
</protein>
<organism evidence="7 8">
    <name type="scientific">Elysia marginata</name>
    <dbReference type="NCBI Taxonomy" id="1093978"/>
    <lineage>
        <taxon>Eukaryota</taxon>
        <taxon>Metazoa</taxon>
        <taxon>Spiralia</taxon>
        <taxon>Lophotrochozoa</taxon>
        <taxon>Mollusca</taxon>
        <taxon>Gastropoda</taxon>
        <taxon>Heterobranchia</taxon>
        <taxon>Euthyneura</taxon>
        <taxon>Panpulmonata</taxon>
        <taxon>Sacoglossa</taxon>
        <taxon>Placobranchoidea</taxon>
        <taxon>Plakobranchidae</taxon>
        <taxon>Elysia</taxon>
    </lineage>
</organism>
<dbReference type="FunFam" id="2.130.10.10:FF:000963">
    <property type="entry name" value="AGAP001362-PA-like protein"/>
    <property type="match status" value="1"/>
</dbReference>
<feature type="repeat" description="WD" evidence="5">
    <location>
        <begin position="321"/>
        <end position="362"/>
    </location>
</feature>
<proteinExistence type="predicted"/>
<feature type="compositionally biased region" description="Gly residues" evidence="6">
    <location>
        <begin position="805"/>
        <end position="834"/>
    </location>
</feature>
<feature type="compositionally biased region" description="Polar residues" evidence="6">
    <location>
        <begin position="697"/>
        <end position="721"/>
    </location>
</feature>
<feature type="repeat" description="WD" evidence="5">
    <location>
        <begin position="277"/>
        <end position="303"/>
    </location>
</feature>
<dbReference type="SMART" id="SM00320">
    <property type="entry name" value="WD40"/>
    <property type="match status" value="7"/>
</dbReference>
<dbReference type="InterPro" id="IPR015943">
    <property type="entry name" value="WD40/YVTN_repeat-like_dom_sf"/>
</dbReference>
<dbReference type="GO" id="GO:0005847">
    <property type="term" value="C:mRNA cleavage and polyadenylation specificity factor complex"/>
    <property type="evidence" value="ECO:0007669"/>
    <property type="project" value="TreeGrafter"/>
</dbReference>
<feature type="repeat" description="WD" evidence="5">
    <location>
        <begin position="235"/>
        <end position="267"/>
    </location>
</feature>
<dbReference type="Pfam" id="PF00400">
    <property type="entry name" value="WD40"/>
    <property type="match status" value="7"/>
</dbReference>
<keyword evidence="4" id="KW-0539">Nucleus</keyword>
<feature type="region of interest" description="Disordered" evidence="6">
    <location>
        <begin position="616"/>
        <end position="951"/>
    </location>
</feature>
<dbReference type="PROSITE" id="PS50082">
    <property type="entry name" value="WD_REPEATS_2"/>
    <property type="match status" value="7"/>
</dbReference>
<reference evidence="7 8" key="1">
    <citation type="journal article" date="2021" name="Elife">
        <title>Chloroplast acquisition without the gene transfer in kleptoplastic sea slugs, Plakobranchus ocellatus.</title>
        <authorList>
            <person name="Maeda T."/>
            <person name="Takahashi S."/>
            <person name="Yoshida T."/>
            <person name="Shimamura S."/>
            <person name="Takaki Y."/>
            <person name="Nagai Y."/>
            <person name="Toyoda A."/>
            <person name="Suzuki Y."/>
            <person name="Arimoto A."/>
            <person name="Ishii H."/>
            <person name="Satoh N."/>
            <person name="Nishiyama T."/>
            <person name="Hasebe M."/>
            <person name="Maruyama T."/>
            <person name="Minagawa J."/>
            <person name="Obokata J."/>
            <person name="Shigenobu S."/>
        </authorList>
    </citation>
    <scope>NUCLEOTIDE SEQUENCE [LARGE SCALE GENOMIC DNA]</scope>
</reference>
<feature type="repeat" description="WD" evidence="5">
    <location>
        <begin position="364"/>
        <end position="396"/>
    </location>
</feature>
<evidence type="ECO:0000256" key="4">
    <source>
        <dbReference type="ARBA" id="ARBA00023242"/>
    </source>
</evidence>
<name>A0AAV4I2H5_9GAST</name>
<feature type="repeat" description="WD" evidence="5">
    <location>
        <begin position="194"/>
        <end position="226"/>
    </location>
</feature>
<dbReference type="GO" id="GO:0031124">
    <property type="term" value="P:mRNA 3'-end processing"/>
    <property type="evidence" value="ECO:0007669"/>
    <property type="project" value="InterPro"/>
</dbReference>
<dbReference type="EMBL" id="BMAT01006032">
    <property type="protein sequence ID" value="GFS04638.1"/>
    <property type="molecule type" value="Genomic_DNA"/>
</dbReference>
<keyword evidence="2 5" id="KW-0853">WD repeat</keyword>
<feature type="compositionally biased region" description="Low complexity" evidence="6">
    <location>
        <begin position="739"/>
        <end position="748"/>
    </location>
</feature>
<feature type="compositionally biased region" description="Low complexity" evidence="6">
    <location>
        <begin position="835"/>
        <end position="852"/>
    </location>
</feature>
<comment type="caution">
    <text evidence="7">The sequence shown here is derived from an EMBL/GenBank/DDBJ whole genome shotgun (WGS) entry which is preliminary data.</text>
</comment>
<evidence type="ECO:0000256" key="3">
    <source>
        <dbReference type="ARBA" id="ARBA00022737"/>
    </source>
</evidence>
<feature type="compositionally biased region" description="Gly residues" evidence="6">
    <location>
        <begin position="651"/>
        <end position="664"/>
    </location>
</feature>
<keyword evidence="8" id="KW-1185">Reference proteome</keyword>
<feature type="repeat" description="WD" evidence="5">
    <location>
        <begin position="159"/>
        <end position="184"/>
    </location>
</feature>
<dbReference type="FunFam" id="2.130.10.10:FF:000237">
    <property type="entry name" value="Flowering time control protein FY"/>
    <property type="match status" value="1"/>
</dbReference>
<feature type="compositionally biased region" description="Low complexity" evidence="6">
    <location>
        <begin position="859"/>
        <end position="872"/>
    </location>
</feature>
<evidence type="ECO:0000313" key="7">
    <source>
        <dbReference type="EMBL" id="GFS04638.1"/>
    </source>
</evidence>
<evidence type="ECO:0000256" key="6">
    <source>
        <dbReference type="SAM" id="MobiDB-lite"/>
    </source>
</evidence>
<dbReference type="CDD" id="cd00200">
    <property type="entry name" value="WD40"/>
    <property type="match status" value="1"/>
</dbReference>
<feature type="compositionally biased region" description="Low complexity" evidence="6">
    <location>
        <begin position="755"/>
        <end position="764"/>
    </location>
</feature>
<dbReference type="PANTHER" id="PTHR22836:SF0">
    <property type="entry name" value="PRE-MRNA 3' END PROCESSING PROTEIN WDR33"/>
    <property type="match status" value="1"/>
</dbReference>
<dbReference type="PROSITE" id="PS50294">
    <property type="entry name" value="WD_REPEATS_REGION"/>
    <property type="match status" value="4"/>
</dbReference>
<sequence>MAGTAVAMPTMTGAGQQPQFLTNPPGAVGVNFQAPRPGSFTPGSTPDVSQRGPRPFTRPYQFRPRYPMNKGGDPDDAGMYDGKRMRKAIHRKTVDYNPSVIKFLENRVWQRDRRDEHRLQPDSLYSSDLVPPPALLDDPLNCVNTKFVRTSTNKFRCPIFCLTWTPEGRRLVTGASSGEFTLWNGLTFNFETILQAHETAVRAMRWSHSDSWMVTADHAGYIKYWQSNMNNVKMFQGHKEPIRGISFCPTDTKFASCSDDGTVRVWDFLRCHEERILRGHGADVRCVDWHPQKCLLASGSKDNQQPVKLWDPRTGGSLATLHAHKHTVMDLKWHQNGNWMLTASRDHLLKLFDTRNLKEELQTFKGHKREATAIGWHPIHEGLFASGSADGALMFWMVGCDHEVGGMEQAHEGMVWSLAWHPLGHILASGSNDHATKFWTRNRPGDEMRDKYNLNLLPSSMVEQDTVEPGVEAESVTPNLPGMGLEHGVAEHLQVKEEKEKDENELPSIPGLNWEEDSILLKAEERAANKKVPYARPVPKMFEQAWAGEIDIEQIKKEQQAKQQAKQATNQPINQPTLLLAQQMIGALTGALRQQLATMPGGHMLLRPGGPLMLGNPLMGLQPGRGPAPPGPMFLIPRPMGPPGSQQPQGPQGGDEGIGAGPSNGAGNSNSDTQSQQPPGNNDHDAGEDQGGPKPPTSNQSESSDQVRLQGTNSGPPQTQIGPPVQMGGPQGPMGGPLLGQVRGPPQGQLGGPPQGQTAGPPQGNRGGLSQGQMGGPPQGQLGGPPQGNRNDASQGHMGGPPPGQIGGPPKGQMGGPPQGQMGGPPQGQMGGPPQGQMSGPPKGHMSGPPQGQMGGPPQGQMSGPHQGPPHGRMSGPRQGQMGGPPHGRMSGPQQGPMGGPMRRPPGPNQLQGPRPQRPPFQGPPGDQRGGAGGGESEEMDTDDRYNMHGG</sequence>
<feature type="region of interest" description="Disordered" evidence="6">
    <location>
        <begin position="13"/>
        <end position="78"/>
    </location>
</feature>
<dbReference type="PANTHER" id="PTHR22836">
    <property type="entry name" value="WD40 REPEAT PROTEIN"/>
    <property type="match status" value="1"/>
</dbReference>
<gene>
    <name evidence="7" type="ORF">ElyMa_002916600</name>
</gene>
<feature type="compositionally biased region" description="Gly residues" evidence="6">
    <location>
        <begin position="729"/>
        <end position="738"/>
    </location>
</feature>
<dbReference type="AlphaFoldDB" id="A0AAV4I2H5"/>
<dbReference type="InterPro" id="IPR036322">
    <property type="entry name" value="WD40_repeat_dom_sf"/>
</dbReference>
<dbReference type="InterPro" id="IPR045245">
    <property type="entry name" value="Pfs2-like"/>
</dbReference>
<feature type="repeat" description="WD" evidence="5">
    <location>
        <begin position="408"/>
        <end position="439"/>
    </location>
</feature>
<keyword evidence="3" id="KW-0677">Repeat</keyword>
<feature type="compositionally biased region" description="Polar residues" evidence="6">
    <location>
        <begin position="13"/>
        <end position="22"/>
    </location>
</feature>